<dbReference type="CDD" id="cd02518">
    <property type="entry name" value="GT2_SpsF"/>
    <property type="match status" value="1"/>
</dbReference>
<dbReference type="eggNOG" id="COG1861">
    <property type="taxonomic scope" value="Bacteria"/>
</dbReference>
<dbReference type="GO" id="GO:0005829">
    <property type="term" value="C:cytosol"/>
    <property type="evidence" value="ECO:0007669"/>
    <property type="project" value="TreeGrafter"/>
</dbReference>
<gene>
    <name evidence="1" type="ORF">ALO_18977</name>
</gene>
<name>F7NNV4_9FIRM</name>
<dbReference type="Proteomes" id="UP000003240">
    <property type="component" value="Unassembled WGS sequence"/>
</dbReference>
<evidence type="ECO:0000313" key="2">
    <source>
        <dbReference type="Proteomes" id="UP000003240"/>
    </source>
</evidence>
<dbReference type="PANTHER" id="PTHR42866">
    <property type="entry name" value="3-DEOXY-MANNO-OCTULOSONATE CYTIDYLYLTRANSFERASE"/>
    <property type="match status" value="1"/>
</dbReference>
<accession>F7NNV4</accession>
<dbReference type="RefSeq" id="WP_004098943.1">
    <property type="nucleotide sequence ID" value="NZ_AFGF01000234.1"/>
</dbReference>
<dbReference type="InterPro" id="IPR029044">
    <property type="entry name" value="Nucleotide-diphossugar_trans"/>
</dbReference>
<dbReference type="EMBL" id="AFGF01000234">
    <property type="protein sequence ID" value="EGO62288.1"/>
    <property type="molecule type" value="Genomic_DNA"/>
</dbReference>
<dbReference type="Gene3D" id="3.90.550.10">
    <property type="entry name" value="Spore Coat Polysaccharide Biosynthesis Protein SpsA, Chain A"/>
    <property type="match status" value="1"/>
</dbReference>
<keyword evidence="1" id="KW-0548">Nucleotidyltransferase</keyword>
<dbReference type="AlphaFoldDB" id="F7NNV4"/>
<dbReference type="PANTHER" id="PTHR42866:SF1">
    <property type="entry name" value="SPORE COAT POLYSACCHARIDE BIOSYNTHESIS PROTEIN SPSF"/>
    <property type="match status" value="1"/>
</dbReference>
<dbReference type="Pfam" id="PF02348">
    <property type="entry name" value="CTP_transf_3"/>
    <property type="match status" value="1"/>
</dbReference>
<dbReference type="InterPro" id="IPR003329">
    <property type="entry name" value="Cytidylyl_trans"/>
</dbReference>
<protein>
    <submittedName>
        <fullName evidence="1">Acylneuraminate cytidylyltransferase</fullName>
    </submittedName>
</protein>
<keyword evidence="2" id="KW-1185">Reference proteome</keyword>
<dbReference type="STRING" id="1009370.ALO_18977"/>
<comment type="caution">
    <text evidence="1">The sequence shown here is derived from an EMBL/GenBank/DDBJ whole genome shotgun (WGS) entry which is preliminary data.</text>
</comment>
<dbReference type="SUPFAM" id="SSF53448">
    <property type="entry name" value="Nucleotide-diphospho-sugar transferases"/>
    <property type="match status" value="1"/>
</dbReference>
<sequence length="308" mass="35532">MRTVIIVQARMTSTRLPGKVLLPVLGKPLLAYQIERLRRVTAAAEIVIATTTNETDQPIVDLCSKMDIPFYRGSEADVLSRYYEAASLFRAEAVVRVTSDCPLIDPEIISNMIHRFHEGYPDCGYVSNVFPRTYPRGMDTEVFSFASLAEANKQADMPPDREHVTPYILRLHQPDRTANISCSQDHSIHRWTVDTPEDFELIRRMLESLYPVKPTFSLKDCLQTLAAHPNWALINRHIEQKKFSIQRRVCDERCSKENHSYPRRFLSCHWFRPCYALPHFGRNIGINGLQAYVYLSRLAGSYRPTDQR</sequence>
<keyword evidence="1" id="KW-0808">Transferase</keyword>
<dbReference type="GO" id="GO:0016779">
    <property type="term" value="F:nucleotidyltransferase activity"/>
    <property type="evidence" value="ECO:0007669"/>
    <property type="project" value="UniProtKB-KW"/>
</dbReference>
<organism evidence="1 2">
    <name type="scientific">Acetonema longum DSM 6540</name>
    <dbReference type="NCBI Taxonomy" id="1009370"/>
    <lineage>
        <taxon>Bacteria</taxon>
        <taxon>Bacillati</taxon>
        <taxon>Bacillota</taxon>
        <taxon>Negativicutes</taxon>
        <taxon>Acetonemataceae</taxon>
        <taxon>Acetonema</taxon>
    </lineage>
</organism>
<proteinExistence type="predicted"/>
<reference evidence="1 2" key="1">
    <citation type="journal article" date="2011" name="EMBO J.">
        <title>Structural diversity of bacterial flagellar motors.</title>
        <authorList>
            <person name="Chen S."/>
            <person name="Beeby M."/>
            <person name="Murphy G.E."/>
            <person name="Leadbetter J.R."/>
            <person name="Hendrixson D.R."/>
            <person name="Briegel A."/>
            <person name="Li Z."/>
            <person name="Shi J."/>
            <person name="Tocheva E.I."/>
            <person name="Muller A."/>
            <person name="Dobro M.J."/>
            <person name="Jensen G.J."/>
        </authorList>
    </citation>
    <scope>NUCLEOTIDE SEQUENCE [LARGE SCALE GENOMIC DNA]</scope>
    <source>
        <strain evidence="1 2">DSM 6540</strain>
    </source>
</reference>
<evidence type="ECO:0000313" key="1">
    <source>
        <dbReference type="EMBL" id="EGO62288.1"/>
    </source>
</evidence>